<dbReference type="AlphaFoldDB" id="A0A0F9T1R9"/>
<comment type="caution">
    <text evidence="1">The sequence shown here is derived from an EMBL/GenBank/DDBJ whole genome shotgun (WGS) entry which is preliminary data.</text>
</comment>
<dbReference type="InterPro" id="IPR008983">
    <property type="entry name" value="Tumour_necrosis_fac-like_dom"/>
</dbReference>
<evidence type="ECO:0008006" key="2">
    <source>
        <dbReference type="Google" id="ProtNLM"/>
    </source>
</evidence>
<protein>
    <recommendedName>
        <fullName evidence="2">C1q domain-containing protein</fullName>
    </recommendedName>
</protein>
<gene>
    <name evidence="1" type="ORF">LCGC14_0403420</name>
</gene>
<dbReference type="Gene3D" id="2.60.120.40">
    <property type="match status" value="1"/>
</dbReference>
<dbReference type="EMBL" id="LAZR01000349">
    <property type="protein sequence ID" value="KKN73169.1"/>
    <property type="molecule type" value="Genomic_DNA"/>
</dbReference>
<evidence type="ECO:0000313" key="1">
    <source>
        <dbReference type="EMBL" id="KKN73169.1"/>
    </source>
</evidence>
<reference evidence="1" key="1">
    <citation type="journal article" date="2015" name="Nature">
        <title>Complex archaea that bridge the gap between prokaryotes and eukaryotes.</title>
        <authorList>
            <person name="Spang A."/>
            <person name="Saw J.H."/>
            <person name="Jorgensen S.L."/>
            <person name="Zaremba-Niedzwiedzka K."/>
            <person name="Martijn J."/>
            <person name="Lind A.E."/>
            <person name="van Eijk R."/>
            <person name="Schleper C."/>
            <person name="Guy L."/>
            <person name="Ettema T.J."/>
        </authorList>
    </citation>
    <scope>NUCLEOTIDE SEQUENCE</scope>
</reference>
<proteinExistence type="predicted"/>
<name>A0A0F9T1R9_9ZZZZ</name>
<sequence length="335" mass="35786">MKRINWKPIITRPSVIATIFCLTFWGVVYATTFSFTYDTATPAGSDDPAEADDRMREIKAAVQEREAVNHYWPLTGTEVSDADAGEHLNILYHAPIAATPTVAADHGDLRIKDVNSIAELHYTDESENELQLSSMGNNLSRGQWLTSSDVAGTGSVNLIRADTNDVAVLPDNSQTATNAAPTSTAGIANKKYVDGINSVFARLFKSASTQSISSTAATKVTLDGESFDSGSIAGSNKITPAVIGYYQVNGCVECANVGDFDTITVLIFKNGASVAQMTIDSGGSSVKQSPLVSDIIFLDADDFVELYIKSTDSSYTVNNGETKTYISLCKLANSI</sequence>
<organism evidence="1">
    <name type="scientific">marine sediment metagenome</name>
    <dbReference type="NCBI Taxonomy" id="412755"/>
    <lineage>
        <taxon>unclassified sequences</taxon>
        <taxon>metagenomes</taxon>
        <taxon>ecological metagenomes</taxon>
    </lineage>
</organism>
<accession>A0A0F9T1R9</accession>